<evidence type="ECO:0000313" key="10">
    <source>
        <dbReference type="EMBL" id="SHI21455.1"/>
    </source>
</evidence>
<dbReference type="SUPFAM" id="SSF55874">
    <property type="entry name" value="ATPase domain of HSP90 chaperone/DNA topoisomerase II/histidine kinase"/>
    <property type="match status" value="1"/>
</dbReference>
<dbReference type="SMART" id="SM00387">
    <property type="entry name" value="HATPase_c"/>
    <property type="match status" value="1"/>
</dbReference>
<keyword evidence="4" id="KW-0597">Phosphoprotein</keyword>
<keyword evidence="7" id="KW-0902">Two-component regulatory system</keyword>
<dbReference type="SUPFAM" id="SSF47384">
    <property type="entry name" value="Homodimeric domain of signal transducing histidine kinase"/>
    <property type="match status" value="1"/>
</dbReference>
<dbReference type="PANTHER" id="PTHR45453:SF1">
    <property type="entry name" value="PHOSPHATE REGULON SENSOR PROTEIN PHOR"/>
    <property type="match status" value="1"/>
</dbReference>
<dbReference type="Proteomes" id="UP000183954">
    <property type="component" value="Unassembled WGS sequence"/>
</dbReference>
<dbReference type="PROSITE" id="PS50109">
    <property type="entry name" value="HIS_KIN"/>
    <property type="match status" value="1"/>
</dbReference>
<evidence type="ECO:0000256" key="6">
    <source>
        <dbReference type="ARBA" id="ARBA00022777"/>
    </source>
</evidence>
<evidence type="ECO:0000256" key="3">
    <source>
        <dbReference type="ARBA" id="ARBA00012438"/>
    </source>
</evidence>
<dbReference type="CDD" id="cd00082">
    <property type="entry name" value="HisKA"/>
    <property type="match status" value="1"/>
</dbReference>
<dbReference type="InterPro" id="IPR036890">
    <property type="entry name" value="HATPase_C_sf"/>
</dbReference>
<dbReference type="GO" id="GO:0004721">
    <property type="term" value="F:phosphoprotein phosphatase activity"/>
    <property type="evidence" value="ECO:0007669"/>
    <property type="project" value="TreeGrafter"/>
</dbReference>
<dbReference type="OrthoDB" id="9762826at2"/>
<dbReference type="Gene3D" id="3.30.565.10">
    <property type="entry name" value="Histidine kinase-like ATPase, C-terminal domain"/>
    <property type="match status" value="1"/>
</dbReference>
<dbReference type="GO" id="GO:0005886">
    <property type="term" value="C:plasma membrane"/>
    <property type="evidence" value="ECO:0007669"/>
    <property type="project" value="TreeGrafter"/>
</dbReference>
<dbReference type="EMBL" id="FQXJ01000011">
    <property type="protein sequence ID" value="SHI21455.1"/>
    <property type="molecule type" value="Genomic_DNA"/>
</dbReference>
<evidence type="ECO:0000256" key="5">
    <source>
        <dbReference type="ARBA" id="ARBA00022679"/>
    </source>
</evidence>
<feature type="domain" description="Histidine kinase" evidence="9">
    <location>
        <begin position="359"/>
        <end position="563"/>
    </location>
</feature>
<feature type="transmembrane region" description="Helical" evidence="8">
    <location>
        <begin position="318"/>
        <end position="337"/>
    </location>
</feature>
<accession>A0A1M5ZB56</accession>
<dbReference type="Gene3D" id="1.10.287.130">
    <property type="match status" value="1"/>
</dbReference>
<comment type="subcellular location">
    <subcellularLocation>
        <location evidence="2">Membrane</location>
    </subcellularLocation>
</comment>
<protein>
    <recommendedName>
        <fullName evidence="3">histidine kinase</fullName>
        <ecNumber evidence="3">2.7.13.3</ecNumber>
    </recommendedName>
</protein>
<dbReference type="InterPro" id="IPR003594">
    <property type="entry name" value="HATPase_dom"/>
</dbReference>
<name>A0A1M5ZB56_9FIRM</name>
<evidence type="ECO:0000256" key="8">
    <source>
        <dbReference type="SAM" id="Phobius"/>
    </source>
</evidence>
<evidence type="ECO:0000313" key="11">
    <source>
        <dbReference type="Proteomes" id="UP000183954"/>
    </source>
</evidence>
<comment type="catalytic activity">
    <reaction evidence="1">
        <text>ATP + protein L-histidine = ADP + protein N-phospho-L-histidine.</text>
        <dbReference type="EC" id="2.7.13.3"/>
    </reaction>
</comment>
<dbReference type="InterPro" id="IPR036097">
    <property type="entry name" value="HisK_dim/P_sf"/>
</dbReference>
<reference evidence="11" key="1">
    <citation type="submission" date="2016-11" db="EMBL/GenBank/DDBJ databases">
        <authorList>
            <person name="Varghese N."/>
            <person name="Submissions S."/>
        </authorList>
    </citation>
    <scope>NUCLEOTIDE SEQUENCE [LARGE SCALE GENOMIC DNA]</scope>
    <source>
        <strain evidence="11">DSM 15449</strain>
    </source>
</reference>
<dbReference type="InterPro" id="IPR003661">
    <property type="entry name" value="HisK_dim/P_dom"/>
</dbReference>
<dbReference type="EC" id="2.7.13.3" evidence="3"/>
<keyword evidence="8" id="KW-1133">Transmembrane helix</keyword>
<gene>
    <name evidence="10" type="ORF">SAMN02746098_03102</name>
</gene>
<dbReference type="InterPro" id="IPR050351">
    <property type="entry name" value="BphY/WalK/GraS-like"/>
</dbReference>
<dbReference type="Pfam" id="PF00512">
    <property type="entry name" value="HisKA"/>
    <property type="match status" value="1"/>
</dbReference>
<keyword evidence="11" id="KW-1185">Reference proteome</keyword>
<dbReference type="Pfam" id="PF02518">
    <property type="entry name" value="HATPase_c"/>
    <property type="match status" value="1"/>
</dbReference>
<evidence type="ECO:0000256" key="1">
    <source>
        <dbReference type="ARBA" id="ARBA00000085"/>
    </source>
</evidence>
<dbReference type="STRING" id="1121420.SAMN02746098_03102"/>
<dbReference type="AlphaFoldDB" id="A0A1M5ZB56"/>
<keyword evidence="8" id="KW-0812">Transmembrane</keyword>
<keyword evidence="6 10" id="KW-0418">Kinase</keyword>
<evidence type="ECO:0000256" key="7">
    <source>
        <dbReference type="ARBA" id="ARBA00023012"/>
    </source>
</evidence>
<dbReference type="RefSeq" id="WP_084110311.1">
    <property type="nucleotide sequence ID" value="NZ_FQXJ01000011.1"/>
</dbReference>
<dbReference type="SMART" id="SM00388">
    <property type="entry name" value="HisKA"/>
    <property type="match status" value="1"/>
</dbReference>
<evidence type="ECO:0000259" key="9">
    <source>
        <dbReference type="PROSITE" id="PS50109"/>
    </source>
</evidence>
<keyword evidence="5" id="KW-0808">Transferase</keyword>
<evidence type="ECO:0000256" key="4">
    <source>
        <dbReference type="ARBA" id="ARBA00022553"/>
    </source>
</evidence>
<feature type="transmembrane region" description="Helical" evidence="8">
    <location>
        <begin position="12"/>
        <end position="35"/>
    </location>
</feature>
<proteinExistence type="predicted"/>
<dbReference type="InterPro" id="IPR005467">
    <property type="entry name" value="His_kinase_dom"/>
</dbReference>
<organism evidence="10 11">
    <name type="scientific">Desulfosporosinus lacus DSM 15449</name>
    <dbReference type="NCBI Taxonomy" id="1121420"/>
    <lineage>
        <taxon>Bacteria</taxon>
        <taxon>Bacillati</taxon>
        <taxon>Bacillota</taxon>
        <taxon>Clostridia</taxon>
        <taxon>Eubacteriales</taxon>
        <taxon>Desulfitobacteriaceae</taxon>
        <taxon>Desulfosporosinus</taxon>
    </lineage>
</organism>
<evidence type="ECO:0000256" key="2">
    <source>
        <dbReference type="ARBA" id="ARBA00004370"/>
    </source>
</evidence>
<sequence length="563" mass="64750">MKRNKIKQTIYIRIFGALFATYLVLMTGFSLFLIAQEKKEGSWELRTLALQVNNTISGILQDNLDSNNQLADIAKLKKQLVGKSFFTYLGTEVAIFSGDYNLIFNTNDNWLCSYTEYSEGSKNYTGYGYLNPKDWFKEKEITELENYLNANPKAEKAGDLSGYSLHLEGFWVDNEMIIPDKISVVSMYADTFDEEGSVRGSSGTHLNDIVYTAGYENTKNLPYFEHGHIQPVNYGFRDKEKVIKLRNLVSDQEKLKEAVKQPGNVLCERVNWLTYRYYLPQPYQNTVKVTDDQNNYSEFWTVFAREVNIWDKCAGTLIFVWVSCWITFVMAGLILAAQTYKTYQKREELERFRKETTNALAHDLKTPLSIISGYAQNLMENVQTEKREHYAAGIQTNVNRMDKIIREMLELSRLECDVWPIKFEEVSLGEVCAEIIERYKQVSAEKSILPHLEGDAVIKADHSLMARVIDNFFVNALDSTPDGGTIRISIADNRFEFYNSGSYIPEEKLREIWLPYRKADASRGNTKGTGLGLAISRTILELYHFSYGAQNSDQGVIFWFEFV</sequence>
<dbReference type="GO" id="GO:0016036">
    <property type="term" value="P:cellular response to phosphate starvation"/>
    <property type="evidence" value="ECO:0007669"/>
    <property type="project" value="TreeGrafter"/>
</dbReference>
<dbReference type="PANTHER" id="PTHR45453">
    <property type="entry name" value="PHOSPHATE REGULON SENSOR PROTEIN PHOR"/>
    <property type="match status" value="1"/>
</dbReference>
<dbReference type="GO" id="GO:0000155">
    <property type="term" value="F:phosphorelay sensor kinase activity"/>
    <property type="evidence" value="ECO:0007669"/>
    <property type="project" value="InterPro"/>
</dbReference>
<keyword evidence="8" id="KW-0472">Membrane</keyword>